<dbReference type="GO" id="GO:0006351">
    <property type="term" value="P:DNA-templated transcription"/>
    <property type="evidence" value="ECO:0007669"/>
    <property type="project" value="InterPro"/>
</dbReference>
<keyword evidence="3" id="KW-0805">Transcription regulation</keyword>
<keyword evidence="8" id="KW-1185">Reference proteome</keyword>
<dbReference type="GO" id="GO:0008270">
    <property type="term" value="F:zinc ion binding"/>
    <property type="evidence" value="ECO:0007669"/>
    <property type="project" value="InterPro"/>
</dbReference>
<evidence type="ECO:0000259" key="6">
    <source>
        <dbReference type="Pfam" id="PF04082"/>
    </source>
</evidence>
<dbReference type="AlphaFoldDB" id="A0A2J6QYJ9"/>
<dbReference type="InterPro" id="IPR050815">
    <property type="entry name" value="TF_fung"/>
</dbReference>
<accession>A0A2J6QYJ9</accession>
<evidence type="ECO:0000313" key="8">
    <source>
        <dbReference type="Proteomes" id="UP000235786"/>
    </source>
</evidence>
<comment type="subcellular location">
    <subcellularLocation>
        <location evidence="1">Nucleus</location>
    </subcellularLocation>
</comment>
<dbReference type="Proteomes" id="UP000235786">
    <property type="component" value="Unassembled WGS sequence"/>
</dbReference>
<protein>
    <recommendedName>
        <fullName evidence="6">Xylanolytic transcriptional activator regulatory domain-containing protein</fullName>
    </recommendedName>
</protein>
<evidence type="ECO:0000256" key="1">
    <source>
        <dbReference type="ARBA" id="ARBA00004123"/>
    </source>
</evidence>
<evidence type="ECO:0000256" key="4">
    <source>
        <dbReference type="ARBA" id="ARBA00023163"/>
    </source>
</evidence>
<dbReference type="OrthoDB" id="1720422at2759"/>
<evidence type="ECO:0000256" key="5">
    <source>
        <dbReference type="ARBA" id="ARBA00023242"/>
    </source>
</evidence>
<evidence type="ECO:0000256" key="3">
    <source>
        <dbReference type="ARBA" id="ARBA00023015"/>
    </source>
</evidence>
<keyword evidence="4" id="KW-0804">Transcription</keyword>
<proteinExistence type="predicted"/>
<evidence type="ECO:0000313" key="7">
    <source>
        <dbReference type="EMBL" id="PMD31346.1"/>
    </source>
</evidence>
<dbReference type="CDD" id="cd12148">
    <property type="entry name" value="fungal_TF_MHR"/>
    <property type="match status" value="1"/>
</dbReference>
<sequence>RSRRRKCNTERGSNTCSYCHERGFNCYRGVTQLKARRNENIGIPVQSPRIETSETGKPLPPTELCLELVELYFDLIHDQFHSLFHRPTFMEQVRNGTAPKVLLFAMMALSARFSSNEVFSNIPPRDRCMPYYDESTRLLDLRVNSITTIQACVLLGGISTTEDNAITESVYYTVACRMATLLDIARKPVQDPLEREISIRVWWTLCMVDVWSSRSIHLPRQMPYMEDLPLPIDEMKFLQWRPGDVAPDHGEDFSSSLLAQMITLNRILSQINDALAETAAGNTIALVVEQIVRDLSQKMDDWYAALPEYMHDTPENLQRYASQGLGRIFVAVYLGYYHFGQLLFYQFLHEDRHGSGNHYYANKCKSFAAKLCTIVYASHATPGCEVWYNMVGHILVIASTIQIHTLLFDTDEAVIAAARSRLEQNFTILMRLRDYWPMLESCFARLQIFHEVCRQNIDSSFRMDMWMLKFLSEFAEPIRVKEDDEPQRIVGLYSVENVGVSPQDWV</sequence>
<keyword evidence="5" id="KW-0539">Nucleus</keyword>
<reference evidence="7 8" key="1">
    <citation type="submission" date="2016-04" db="EMBL/GenBank/DDBJ databases">
        <title>A degradative enzymes factory behind the ericoid mycorrhizal symbiosis.</title>
        <authorList>
            <consortium name="DOE Joint Genome Institute"/>
            <person name="Martino E."/>
            <person name="Morin E."/>
            <person name="Grelet G."/>
            <person name="Kuo A."/>
            <person name="Kohler A."/>
            <person name="Daghino S."/>
            <person name="Barry K."/>
            <person name="Choi C."/>
            <person name="Cichocki N."/>
            <person name="Clum A."/>
            <person name="Copeland A."/>
            <person name="Hainaut M."/>
            <person name="Haridas S."/>
            <person name="Labutti K."/>
            <person name="Lindquist E."/>
            <person name="Lipzen A."/>
            <person name="Khouja H.-R."/>
            <person name="Murat C."/>
            <person name="Ohm R."/>
            <person name="Olson A."/>
            <person name="Spatafora J."/>
            <person name="Veneault-Fourrey C."/>
            <person name="Henrissat B."/>
            <person name="Grigoriev I."/>
            <person name="Martin F."/>
            <person name="Perotto S."/>
        </authorList>
    </citation>
    <scope>NUCLEOTIDE SEQUENCE [LARGE SCALE GENOMIC DNA]</scope>
    <source>
        <strain evidence="7 8">F</strain>
    </source>
</reference>
<dbReference type="InterPro" id="IPR007219">
    <property type="entry name" value="XnlR_reg_dom"/>
</dbReference>
<name>A0A2J6QYJ9_HYAVF</name>
<dbReference type="Pfam" id="PF04082">
    <property type="entry name" value="Fungal_trans"/>
    <property type="match status" value="1"/>
</dbReference>
<dbReference type="GO" id="GO:0005634">
    <property type="term" value="C:nucleus"/>
    <property type="evidence" value="ECO:0007669"/>
    <property type="project" value="UniProtKB-SubCell"/>
</dbReference>
<dbReference type="GO" id="GO:0000981">
    <property type="term" value="F:DNA-binding transcription factor activity, RNA polymerase II-specific"/>
    <property type="evidence" value="ECO:0007669"/>
    <property type="project" value="InterPro"/>
</dbReference>
<evidence type="ECO:0000256" key="2">
    <source>
        <dbReference type="ARBA" id="ARBA00022723"/>
    </source>
</evidence>
<organism evidence="7 8">
    <name type="scientific">Hyaloscypha variabilis (strain UAMH 11265 / GT02V1 / F)</name>
    <name type="common">Meliniomyces variabilis</name>
    <dbReference type="NCBI Taxonomy" id="1149755"/>
    <lineage>
        <taxon>Eukaryota</taxon>
        <taxon>Fungi</taxon>
        <taxon>Dikarya</taxon>
        <taxon>Ascomycota</taxon>
        <taxon>Pezizomycotina</taxon>
        <taxon>Leotiomycetes</taxon>
        <taxon>Helotiales</taxon>
        <taxon>Hyaloscyphaceae</taxon>
        <taxon>Hyaloscypha</taxon>
        <taxon>Hyaloscypha variabilis</taxon>
    </lineage>
</organism>
<feature type="non-terminal residue" evidence="7">
    <location>
        <position position="1"/>
    </location>
</feature>
<gene>
    <name evidence="7" type="ORF">L207DRAFT_442445</name>
</gene>
<feature type="domain" description="Xylanolytic transcriptional activator regulatory" evidence="6">
    <location>
        <begin position="70"/>
        <end position="303"/>
    </location>
</feature>
<dbReference type="PANTHER" id="PTHR47338:SF16">
    <property type="entry name" value="TRANSCRIPTION FACTOR, PUTATIVE (AFU_ORTHOLOGUE AFUA_2G09360)-RELATED"/>
    <property type="match status" value="1"/>
</dbReference>
<keyword evidence="2" id="KW-0479">Metal-binding</keyword>
<dbReference type="EMBL" id="KZ613963">
    <property type="protein sequence ID" value="PMD31346.1"/>
    <property type="molecule type" value="Genomic_DNA"/>
</dbReference>
<dbReference type="PANTHER" id="PTHR47338">
    <property type="entry name" value="ZN(II)2CYS6 TRANSCRIPTION FACTOR (EUROFUNG)-RELATED"/>
    <property type="match status" value="1"/>
</dbReference>
<dbReference type="GO" id="GO:0003677">
    <property type="term" value="F:DNA binding"/>
    <property type="evidence" value="ECO:0007669"/>
    <property type="project" value="InterPro"/>
</dbReference>